<keyword evidence="4 5" id="KW-0472">Membrane</keyword>
<dbReference type="PANTHER" id="PTHR37422">
    <property type="entry name" value="TEICHURONIC ACID BIOSYNTHESIS PROTEIN TUAE"/>
    <property type="match status" value="1"/>
</dbReference>
<dbReference type="Proteomes" id="UP001165667">
    <property type="component" value="Unassembled WGS sequence"/>
</dbReference>
<evidence type="ECO:0000256" key="5">
    <source>
        <dbReference type="SAM" id="Phobius"/>
    </source>
</evidence>
<evidence type="ECO:0000313" key="7">
    <source>
        <dbReference type="EMBL" id="MCW6510802.1"/>
    </source>
</evidence>
<feature type="transmembrane region" description="Helical" evidence="5">
    <location>
        <begin position="169"/>
        <end position="188"/>
    </location>
</feature>
<protein>
    <submittedName>
        <fullName evidence="7">O-antigen ligase domain-containing protein</fullName>
    </submittedName>
</protein>
<feature type="transmembrane region" description="Helical" evidence="5">
    <location>
        <begin position="332"/>
        <end position="355"/>
    </location>
</feature>
<dbReference type="GO" id="GO:0016020">
    <property type="term" value="C:membrane"/>
    <property type="evidence" value="ECO:0007669"/>
    <property type="project" value="UniProtKB-SubCell"/>
</dbReference>
<reference evidence="7" key="1">
    <citation type="submission" date="2022-05" db="EMBL/GenBank/DDBJ databases">
        <authorList>
            <person name="Pankratov T."/>
        </authorList>
    </citation>
    <scope>NUCLEOTIDE SEQUENCE</scope>
    <source>
        <strain evidence="7">BP6-180914</strain>
    </source>
</reference>
<evidence type="ECO:0000256" key="2">
    <source>
        <dbReference type="ARBA" id="ARBA00022692"/>
    </source>
</evidence>
<gene>
    <name evidence="7" type="ORF">M8523_22570</name>
</gene>
<dbReference type="EMBL" id="JAMOIM010000018">
    <property type="protein sequence ID" value="MCW6510802.1"/>
    <property type="molecule type" value="Genomic_DNA"/>
</dbReference>
<name>A0AA42CPV4_9HYPH</name>
<dbReference type="InterPro" id="IPR007016">
    <property type="entry name" value="O-antigen_ligase-rel_domated"/>
</dbReference>
<feature type="transmembrane region" description="Helical" evidence="5">
    <location>
        <begin position="48"/>
        <end position="78"/>
    </location>
</feature>
<feature type="transmembrane region" description="Helical" evidence="5">
    <location>
        <begin position="128"/>
        <end position="149"/>
    </location>
</feature>
<keyword evidence="3 5" id="KW-1133">Transmembrane helix</keyword>
<dbReference type="AlphaFoldDB" id="A0AA42CPV4"/>
<sequence length="434" mass="47618">MPIEAAGATPGPHRLGLSFDYQVLIRATFGLTIFCGAFALVEPSPYDFASFLAIAVWCLGGFRVNSTAFLFIALIAIYNFGGFVSLTPHLDEWLPTLFMLQSLYLAITAVFFVLFFSEDTLRRTHVCLVAFTASTIVAAICGILGYFNVAHLGAVFSMYGRASGTFKDPNVLGSYLIMGALFLMQRLILSQTHRVALTTLGFLIIVAGIFLSFSRGSWMAFAVASVVTVGLTFFTTPNPQSRRRILILVSAAAALGALAIAALLADSNIRTFFFERAAVTQDYDVGETGRFGNQLRSLNMLLDLVNGFGPLRFRLTFGLDPHNSYINSFASYGWLGACAFFLLVGLTFFIGFRVAIVPSPYRRTAQVFWPALMVFLLQGFQIDIDHWRHVYLMFGAVWGLEAARLRWEAKASGSQAARVSARLPTASRVPVAAR</sequence>
<feature type="transmembrane region" description="Helical" evidence="5">
    <location>
        <begin position="219"/>
        <end position="236"/>
    </location>
</feature>
<feature type="transmembrane region" description="Helical" evidence="5">
    <location>
        <begin position="23"/>
        <end position="41"/>
    </location>
</feature>
<keyword evidence="8" id="KW-1185">Reference proteome</keyword>
<accession>A0AA42CPV4</accession>
<evidence type="ECO:0000256" key="1">
    <source>
        <dbReference type="ARBA" id="ARBA00004141"/>
    </source>
</evidence>
<evidence type="ECO:0000259" key="6">
    <source>
        <dbReference type="Pfam" id="PF04932"/>
    </source>
</evidence>
<dbReference type="PANTHER" id="PTHR37422:SF21">
    <property type="entry name" value="EXOQ-LIKE PROTEIN"/>
    <property type="match status" value="1"/>
</dbReference>
<evidence type="ECO:0000313" key="8">
    <source>
        <dbReference type="Proteomes" id="UP001165667"/>
    </source>
</evidence>
<organism evidence="7 8">
    <name type="scientific">Lichenifustis flavocetrariae</name>
    <dbReference type="NCBI Taxonomy" id="2949735"/>
    <lineage>
        <taxon>Bacteria</taxon>
        <taxon>Pseudomonadati</taxon>
        <taxon>Pseudomonadota</taxon>
        <taxon>Alphaproteobacteria</taxon>
        <taxon>Hyphomicrobiales</taxon>
        <taxon>Lichenihabitantaceae</taxon>
        <taxon>Lichenifustis</taxon>
    </lineage>
</organism>
<feature type="transmembrane region" description="Helical" evidence="5">
    <location>
        <begin position="245"/>
        <end position="265"/>
    </location>
</feature>
<proteinExistence type="predicted"/>
<feature type="transmembrane region" description="Helical" evidence="5">
    <location>
        <begin position="367"/>
        <end position="384"/>
    </location>
</feature>
<dbReference type="InterPro" id="IPR051533">
    <property type="entry name" value="WaaL-like"/>
</dbReference>
<feature type="domain" description="O-antigen ligase-related" evidence="6">
    <location>
        <begin position="201"/>
        <end position="341"/>
    </location>
</feature>
<feature type="transmembrane region" description="Helical" evidence="5">
    <location>
        <begin position="98"/>
        <end position="116"/>
    </location>
</feature>
<keyword evidence="2 5" id="KW-0812">Transmembrane</keyword>
<comment type="subcellular location">
    <subcellularLocation>
        <location evidence="1">Membrane</location>
        <topology evidence="1">Multi-pass membrane protein</topology>
    </subcellularLocation>
</comment>
<feature type="transmembrane region" description="Helical" evidence="5">
    <location>
        <begin position="195"/>
        <end position="213"/>
    </location>
</feature>
<dbReference type="RefSeq" id="WP_282587175.1">
    <property type="nucleotide sequence ID" value="NZ_JAMOIM010000018.1"/>
</dbReference>
<evidence type="ECO:0000256" key="4">
    <source>
        <dbReference type="ARBA" id="ARBA00023136"/>
    </source>
</evidence>
<dbReference type="GO" id="GO:0016874">
    <property type="term" value="F:ligase activity"/>
    <property type="evidence" value="ECO:0007669"/>
    <property type="project" value="UniProtKB-KW"/>
</dbReference>
<comment type="caution">
    <text evidence="7">The sequence shown here is derived from an EMBL/GenBank/DDBJ whole genome shotgun (WGS) entry which is preliminary data.</text>
</comment>
<dbReference type="Pfam" id="PF04932">
    <property type="entry name" value="Wzy_C"/>
    <property type="match status" value="1"/>
</dbReference>
<evidence type="ECO:0000256" key="3">
    <source>
        <dbReference type="ARBA" id="ARBA00022989"/>
    </source>
</evidence>
<keyword evidence="7" id="KW-0436">Ligase</keyword>